<dbReference type="InterPro" id="IPR001750">
    <property type="entry name" value="ND/Mrp_TM"/>
</dbReference>
<dbReference type="PRINTS" id="PR01437">
    <property type="entry name" value="NUOXDRDTASE4"/>
</dbReference>
<protein>
    <recommendedName>
        <fullName evidence="9">NADH:quinone oxidoreductase/Mrp antiporter transmembrane domain-containing protein</fullName>
    </recommendedName>
</protein>
<sequence length="493" mass="53216">MSIHIPILIIILPLLAAFLVLLTRKYKIVLAAVSIITSIVFTLTLSSRVLSNDKITYHLGGWRGPLGVSLVIDGLGFFFSLIALGLGLLVIIYSIPEKRYSRTYYFLLLVSLSSMIGVIYTADIFNMYVFYELLSLAVYLLIAYPKTGVTLRASFSYLIMGGVGLSFFLLGVGFLYAMTGTLDIFHIAERLPAAFNSSMQMVIMSFVLIATGMGIKIAVFPLHGWLPDAHSMAPSPVSALLSGVTVKIGIYCLIRVVYTAFSAEMFFLINSHNILMVLGVVSLLFGASMALAQKDLKRLLAYSTINQLGVVLIGLGIGTEMGLTGALFHVLNHAIMKSTLFFCAGIMITETGTREVKGLSGFGRQQPAITFAFIVASLGMIGIPPVNGFASKWLICLAAVEAGYTILVVIILVASAISAAYYFRVIQVLFSNPPEQNHIPAHEEGQVIHKGNLFRVLPIYILAAGCLLLGIVPALGISLAKPAVSLLLSYVVP</sequence>
<evidence type="ECO:0000256" key="8">
    <source>
        <dbReference type="SAM" id="Phobius"/>
    </source>
</evidence>
<feature type="transmembrane region" description="Helical" evidence="8">
    <location>
        <begin position="402"/>
        <end position="423"/>
    </location>
</feature>
<dbReference type="InterPro" id="IPR003918">
    <property type="entry name" value="NADH_UbQ_OxRdtase"/>
</dbReference>
<feature type="transmembrane region" description="Helical" evidence="8">
    <location>
        <begin position="239"/>
        <end position="261"/>
    </location>
</feature>
<keyword evidence="5 8" id="KW-1133">Transmembrane helix</keyword>
<keyword evidence="4 7" id="KW-0812">Transmembrane</keyword>
<comment type="similarity">
    <text evidence="2">Belongs to the CPA3 antiporters (TC 2.A.63) subunit D family.</text>
</comment>
<evidence type="ECO:0000256" key="7">
    <source>
        <dbReference type="RuleBase" id="RU000320"/>
    </source>
</evidence>
<feature type="transmembrane region" description="Helical" evidence="8">
    <location>
        <begin position="128"/>
        <end position="145"/>
    </location>
</feature>
<feature type="transmembrane region" description="Helical" evidence="8">
    <location>
        <begin position="198"/>
        <end position="219"/>
    </location>
</feature>
<dbReference type="PANTHER" id="PTHR42703">
    <property type="entry name" value="NADH DEHYDROGENASE"/>
    <property type="match status" value="1"/>
</dbReference>
<feature type="transmembrane region" description="Helical" evidence="8">
    <location>
        <begin position="157"/>
        <end position="178"/>
    </location>
</feature>
<evidence type="ECO:0000256" key="5">
    <source>
        <dbReference type="ARBA" id="ARBA00022989"/>
    </source>
</evidence>
<dbReference type="Pfam" id="PF00361">
    <property type="entry name" value="Proton_antipo_M"/>
    <property type="match status" value="1"/>
</dbReference>
<name>A0A1F5AAY9_9BACT</name>
<dbReference type="AlphaFoldDB" id="A0A1F5AAY9"/>
<feature type="transmembrane region" description="Helical" evidence="8">
    <location>
        <begin position="6"/>
        <end position="22"/>
    </location>
</feature>
<dbReference type="GO" id="GO:0005886">
    <property type="term" value="C:plasma membrane"/>
    <property type="evidence" value="ECO:0007669"/>
    <property type="project" value="UniProtKB-SubCell"/>
</dbReference>
<feature type="transmembrane region" description="Helical" evidence="8">
    <location>
        <begin position="70"/>
        <end position="92"/>
    </location>
</feature>
<dbReference type="GO" id="GO:0008137">
    <property type="term" value="F:NADH dehydrogenase (ubiquinone) activity"/>
    <property type="evidence" value="ECO:0007669"/>
    <property type="project" value="InterPro"/>
</dbReference>
<keyword evidence="6 8" id="KW-0472">Membrane</keyword>
<feature type="transmembrane region" description="Helical" evidence="8">
    <location>
        <begin position="104"/>
        <end position="122"/>
    </location>
</feature>
<keyword evidence="3" id="KW-1003">Cell membrane</keyword>
<evidence type="ECO:0000256" key="1">
    <source>
        <dbReference type="ARBA" id="ARBA00004651"/>
    </source>
</evidence>
<evidence type="ECO:0000259" key="9">
    <source>
        <dbReference type="Pfam" id="PF00361"/>
    </source>
</evidence>
<feature type="transmembrane region" description="Helical" evidence="8">
    <location>
        <begin position="273"/>
        <end position="292"/>
    </location>
</feature>
<gene>
    <name evidence="10" type="ORF">A2V47_00785</name>
</gene>
<dbReference type="InterPro" id="IPR050586">
    <property type="entry name" value="CPA3_Na-H_Antiporter_D"/>
</dbReference>
<evidence type="ECO:0000256" key="2">
    <source>
        <dbReference type="ARBA" id="ARBA00005346"/>
    </source>
</evidence>
<feature type="transmembrane region" description="Helical" evidence="8">
    <location>
        <begin position="29"/>
        <end position="50"/>
    </location>
</feature>
<organism evidence="10 11">
    <name type="scientific">Candidatus Sediminicultor quintus</name>
    <dbReference type="NCBI Taxonomy" id="1797291"/>
    <lineage>
        <taxon>Bacteria</taxon>
        <taxon>Pseudomonadati</taxon>
        <taxon>Atribacterota</taxon>
        <taxon>Candidatus Phoenicimicrobiia</taxon>
        <taxon>Candidatus Pheonicimicrobiales</taxon>
        <taxon>Candidatus Phoenicimicrobiaceae</taxon>
        <taxon>Candidatus Sediminicultor</taxon>
    </lineage>
</organism>
<reference evidence="10 11" key="1">
    <citation type="journal article" date="2016" name="Nat. Commun.">
        <title>Thousands of microbial genomes shed light on interconnected biogeochemical processes in an aquifer system.</title>
        <authorList>
            <person name="Anantharaman K."/>
            <person name="Brown C.T."/>
            <person name="Hug L.A."/>
            <person name="Sharon I."/>
            <person name="Castelle C.J."/>
            <person name="Probst A.J."/>
            <person name="Thomas B.C."/>
            <person name="Singh A."/>
            <person name="Wilkins M.J."/>
            <person name="Karaoz U."/>
            <person name="Brodie E.L."/>
            <person name="Williams K.H."/>
            <person name="Hubbard S.S."/>
            <person name="Banfield J.F."/>
        </authorList>
    </citation>
    <scope>NUCLEOTIDE SEQUENCE [LARGE SCALE GENOMIC DNA]</scope>
</reference>
<evidence type="ECO:0000256" key="4">
    <source>
        <dbReference type="ARBA" id="ARBA00022692"/>
    </source>
</evidence>
<proteinExistence type="inferred from homology"/>
<evidence type="ECO:0000256" key="3">
    <source>
        <dbReference type="ARBA" id="ARBA00022475"/>
    </source>
</evidence>
<dbReference type="STRING" id="1797291.A2V47_00785"/>
<feature type="transmembrane region" description="Helical" evidence="8">
    <location>
        <begin position="369"/>
        <end position="390"/>
    </location>
</feature>
<feature type="transmembrane region" description="Helical" evidence="8">
    <location>
        <begin position="459"/>
        <end position="480"/>
    </location>
</feature>
<feature type="transmembrane region" description="Helical" evidence="8">
    <location>
        <begin position="299"/>
        <end position="318"/>
    </location>
</feature>
<accession>A0A1F5AAY9</accession>
<feature type="transmembrane region" description="Helical" evidence="8">
    <location>
        <begin position="330"/>
        <end position="348"/>
    </location>
</feature>
<evidence type="ECO:0000313" key="11">
    <source>
        <dbReference type="Proteomes" id="UP000177701"/>
    </source>
</evidence>
<dbReference type="EMBL" id="MEYH01000049">
    <property type="protein sequence ID" value="OGD15710.1"/>
    <property type="molecule type" value="Genomic_DNA"/>
</dbReference>
<feature type="domain" description="NADH:quinone oxidoreductase/Mrp antiporter transmembrane" evidence="9">
    <location>
        <begin position="123"/>
        <end position="418"/>
    </location>
</feature>
<comment type="caution">
    <text evidence="10">The sequence shown here is derived from an EMBL/GenBank/DDBJ whole genome shotgun (WGS) entry which is preliminary data.</text>
</comment>
<dbReference type="PANTHER" id="PTHR42703:SF1">
    <property type="entry name" value="NA(+)_H(+) ANTIPORTER SUBUNIT D1"/>
    <property type="match status" value="1"/>
</dbReference>
<comment type="subcellular location">
    <subcellularLocation>
        <location evidence="1">Cell membrane</location>
        <topology evidence="1">Multi-pass membrane protein</topology>
    </subcellularLocation>
    <subcellularLocation>
        <location evidence="7">Membrane</location>
        <topology evidence="7">Multi-pass membrane protein</topology>
    </subcellularLocation>
</comment>
<dbReference type="GO" id="GO:0042773">
    <property type="term" value="P:ATP synthesis coupled electron transport"/>
    <property type="evidence" value="ECO:0007669"/>
    <property type="project" value="InterPro"/>
</dbReference>
<evidence type="ECO:0000313" key="10">
    <source>
        <dbReference type="EMBL" id="OGD15710.1"/>
    </source>
</evidence>
<evidence type="ECO:0000256" key="6">
    <source>
        <dbReference type="ARBA" id="ARBA00023136"/>
    </source>
</evidence>
<dbReference type="Proteomes" id="UP000177701">
    <property type="component" value="Unassembled WGS sequence"/>
</dbReference>